<evidence type="ECO:0000256" key="3">
    <source>
        <dbReference type="SAM" id="SignalP"/>
    </source>
</evidence>
<sequence length="512" mass="57186">MIPRWRLITVLMCIFDHDLFSSAVPMEVNSTCKRRLSKEIFIPSTDPLFCPREMRNRTRRSYERRATKSFFSNFPVQVLSYPGDQVGGEMPMFLVPGQNAPRYFARVPHKESEAVRSRTRATSLKADIARDAPLETSTECTTLPSNLLKLDEGGIGIGGKSPMALKMGDTKPKEVDILTQNEAGDLDRTIIRFPSRWKYNSDDWYYHNNYFIFVLLLILCASSFGSCTGLLRAWIIVLKSQYLPLDRRVNPASKGSSLSLLSTLSDQMPKLQKKETKVPSWLQDTEEEDVTLENLRFRSNQLLRGFPGQNVEKIRGDKDRRKFPVPANSSTLETDKDASTGILLSASSVQKHKEKEQQAEDSLKKTGRFSSAFYGEDQNECLEFVAKHLDDAGQAHSFLGSQSSQSMSSVDGGFGLGVSHKARIAKQRKKLVLLSDSTSGGQGDRPRAPARSFLGHPQGRREMPPPSESPAAKPPPQPPTPVRRKPLSVIREDSENLDPSPTINQTVESIPG</sequence>
<name>A0A7R8ZMI4_9CRUS</name>
<feature type="region of interest" description="Disordered" evidence="1">
    <location>
        <begin position="433"/>
        <end position="512"/>
    </location>
</feature>
<feature type="signal peptide" evidence="3">
    <location>
        <begin position="1"/>
        <end position="23"/>
    </location>
</feature>
<evidence type="ECO:0000313" key="4">
    <source>
        <dbReference type="EMBL" id="CAD7225566.1"/>
    </source>
</evidence>
<feature type="transmembrane region" description="Helical" evidence="2">
    <location>
        <begin position="210"/>
        <end position="238"/>
    </location>
</feature>
<keyword evidence="3" id="KW-0732">Signal</keyword>
<feature type="compositionally biased region" description="Pro residues" evidence="1">
    <location>
        <begin position="464"/>
        <end position="481"/>
    </location>
</feature>
<evidence type="ECO:0000256" key="1">
    <source>
        <dbReference type="SAM" id="MobiDB-lite"/>
    </source>
</evidence>
<reference evidence="4" key="1">
    <citation type="submission" date="2020-11" db="EMBL/GenBank/DDBJ databases">
        <authorList>
            <person name="Tran Van P."/>
        </authorList>
    </citation>
    <scope>NUCLEOTIDE SEQUENCE</scope>
</reference>
<gene>
    <name evidence="4" type="ORF">CTOB1V02_LOCUS3504</name>
</gene>
<feature type="chain" id="PRO_5043635771" evidence="3">
    <location>
        <begin position="24"/>
        <end position="512"/>
    </location>
</feature>
<dbReference type="EMBL" id="OB660603">
    <property type="protein sequence ID" value="CAD7225566.1"/>
    <property type="molecule type" value="Genomic_DNA"/>
</dbReference>
<organism evidence="4">
    <name type="scientific">Cyprideis torosa</name>
    <dbReference type="NCBI Taxonomy" id="163714"/>
    <lineage>
        <taxon>Eukaryota</taxon>
        <taxon>Metazoa</taxon>
        <taxon>Ecdysozoa</taxon>
        <taxon>Arthropoda</taxon>
        <taxon>Crustacea</taxon>
        <taxon>Oligostraca</taxon>
        <taxon>Ostracoda</taxon>
        <taxon>Podocopa</taxon>
        <taxon>Podocopida</taxon>
        <taxon>Cytherocopina</taxon>
        <taxon>Cytheroidea</taxon>
        <taxon>Cytherideidae</taxon>
        <taxon>Cyprideis</taxon>
    </lineage>
</organism>
<keyword evidence="2" id="KW-1133">Transmembrane helix</keyword>
<keyword evidence="2" id="KW-0812">Transmembrane</keyword>
<evidence type="ECO:0000256" key="2">
    <source>
        <dbReference type="SAM" id="Phobius"/>
    </source>
</evidence>
<feature type="region of interest" description="Disordered" evidence="1">
    <location>
        <begin position="316"/>
        <end position="335"/>
    </location>
</feature>
<dbReference type="AlphaFoldDB" id="A0A7R8ZMI4"/>
<proteinExistence type="predicted"/>
<feature type="compositionally biased region" description="Polar residues" evidence="1">
    <location>
        <begin position="497"/>
        <end position="512"/>
    </location>
</feature>
<keyword evidence="2" id="KW-0472">Membrane</keyword>
<accession>A0A7R8ZMI4</accession>
<protein>
    <submittedName>
        <fullName evidence="4">Uncharacterized protein</fullName>
    </submittedName>
</protein>